<evidence type="ECO:0000256" key="1">
    <source>
        <dbReference type="SAM" id="MobiDB-lite"/>
    </source>
</evidence>
<protein>
    <submittedName>
        <fullName evidence="2">Uncharacterized protein</fullName>
    </submittedName>
</protein>
<sequence length="440" mass="47338">MPGTMSLRAASTTSPAYIPAYVSELESTLLGQCFEIQGSGSIMLHGFVQVVGFMPCMQPDRCQETLGVFHVVMPGTDDNLDGDTNMKQLGMGFITYKQAPCQTPSQQNLDDSVELTATKTGSDMPVMTITRLRMRLLHALRSLRQNPDLSHQREGLPPGSFPGSGNSQQSQQTQPQQSQQRTQTGLRMRVLHALRSLRQNPDLSHQRDGLPPGSFPGSSSSQQSQQTQPQQSQQQVQPISGFQQLANFGNFQFPTFNPIGQSSSSQQTSSQSSNSFGGNAVYSGGFQSGWSDSSYGGASNYDAYTAGGKSGGTALCKVIPNGGALSLFNGNSFPAFTGKQTLEYWVYRGPNSVPPLTLTLISNQQGDSCNTVDTGSLSQSDSSNGWAKFQVPLSRFSTRSSGGGFLGCSNQGSPLNVVKIEWQNKNNFNALICLDAVQLY</sequence>
<proteinExistence type="predicted"/>
<feature type="compositionally biased region" description="Low complexity" evidence="1">
    <location>
        <begin position="211"/>
        <end position="237"/>
    </location>
</feature>
<feature type="region of interest" description="Disordered" evidence="1">
    <location>
        <begin position="256"/>
        <end position="276"/>
    </location>
</feature>
<gene>
    <name evidence="2" type="ORF">HaLaN_30663</name>
</gene>
<comment type="caution">
    <text evidence="2">The sequence shown here is derived from an EMBL/GenBank/DDBJ whole genome shotgun (WGS) entry which is preliminary data.</text>
</comment>
<evidence type="ECO:0000313" key="2">
    <source>
        <dbReference type="EMBL" id="GFH31591.1"/>
    </source>
</evidence>
<evidence type="ECO:0000313" key="3">
    <source>
        <dbReference type="Proteomes" id="UP000485058"/>
    </source>
</evidence>
<accession>A0A6A0AH22</accession>
<feature type="region of interest" description="Disordered" evidence="1">
    <location>
        <begin position="144"/>
        <end position="184"/>
    </location>
</feature>
<dbReference type="EMBL" id="BLLF01005751">
    <property type="protein sequence ID" value="GFH31591.1"/>
    <property type="molecule type" value="Genomic_DNA"/>
</dbReference>
<feature type="compositionally biased region" description="Low complexity" evidence="1">
    <location>
        <begin position="261"/>
        <end position="275"/>
    </location>
</feature>
<reference evidence="2 3" key="1">
    <citation type="submission" date="2020-02" db="EMBL/GenBank/DDBJ databases">
        <title>Draft genome sequence of Haematococcus lacustris strain NIES-144.</title>
        <authorList>
            <person name="Morimoto D."/>
            <person name="Nakagawa S."/>
            <person name="Yoshida T."/>
            <person name="Sawayama S."/>
        </authorList>
    </citation>
    <scope>NUCLEOTIDE SEQUENCE [LARGE SCALE GENOMIC DNA]</scope>
    <source>
        <strain evidence="2 3">NIES-144</strain>
    </source>
</reference>
<name>A0A6A0AH22_HAELA</name>
<dbReference type="Proteomes" id="UP000485058">
    <property type="component" value="Unassembled WGS sequence"/>
</dbReference>
<feature type="region of interest" description="Disordered" evidence="1">
    <location>
        <begin position="198"/>
        <end position="237"/>
    </location>
</feature>
<dbReference type="AlphaFoldDB" id="A0A6A0AH22"/>
<organism evidence="2 3">
    <name type="scientific">Haematococcus lacustris</name>
    <name type="common">Green alga</name>
    <name type="synonym">Haematococcus pluvialis</name>
    <dbReference type="NCBI Taxonomy" id="44745"/>
    <lineage>
        <taxon>Eukaryota</taxon>
        <taxon>Viridiplantae</taxon>
        <taxon>Chlorophyta</taxon>
        <taxon>core chlorophytes</taxon>
        <taxon>Chlorophyceae</taxon>
        <taxon>CS clade</taxon>
        <taxon>Chlamydomonadales</taxon>
        <taxon>Haematococcaceae</taxon>
        <taxon>Haematococcus</taxon>
    </lineage>
</organism>
<keyword evidence="3" id="KW-1185">Reference proteome</keyword>
<feature type="compositionally biased region" description="Low complexity" evidence="1">
    <location>
        <begin position="157"/>
        <end position="184"/>
    </location>
</feature>